<protein>
    <recommendedName>
        <fullName evidence="4">DUF4218 domain-containing protein</fullName>
    </recommendedName>
</protein>
<feature type="region of interest" description="Disordered" evidence="1">
    <location>
        <begin position="122"/>
        <end position="182"/>
    </location>
</feature>
<feature type="compositionally biased region" description="Acidic residues" evidence="1">
    <location>
        <begin position="125"/>
        <end position="135"/>
    </location>
</feature>
<evidence type="ECO:0000313" key="2">
    <source>
        <dbReference type="EMBL" id="KAL3400695.1"/>
    </source>
</evidence>
<evidence type="ECO:0000256" key="1">
    <source>
        <dbReference type="SAM" id="MobiDB-lite"/>
    </source>
</evidence>
<gene>
    <name evidence="2" type="ORF">TKK_005852</name>
</gene>
<sequence length="938" mass="107698">MNISNKRKRGPYKLYDLNPSLGIPPSTIRSRIKRQKLEDEYNAIKSQNNLENNEEGTSEISKNCAVDNGERDYITTPNALIQVNSSHEHCEPIIIELLPEANNSDDENNENDNENHHLFESYISDGDDDINDDNNNDNNENGIFDDHQDDDNEFINYNDTDNDEDEDDDTKSHSDTDIELSSDDARKNNCNLASFCAPSVRLVTNIPQHQVFNPNLLLLHKIAPVTTISTIQNIAPATQTQAMLIIQSAVGGQRYFLKISHSSSVSIPKDQLQTLTQTIMPGQTPDGNVVLLAETSGTTVYTTKMIISNTPAQSNQQLLIATPDEAAGQTIEFVLNTASNISMGSPTKTLTFAQAHQIGLIQSSNKDEDIIYNGCLVNKKESELLVSATALRHNLPDVALENMLHLVDCHLPYKLHKSKYRFLKNIPNPILQRIFICQTCTNIIDFGNLSVAECTNSLKQYNKVELIKGGDFFVYIPLKDQLEEMFSSRLYKNLRKECEESDIVNGSVYKKLRNKNVIADDDISIQWNTDGVHFCRSSKKSMWPIIVGVNELPYKLRKNNLFLCGLWYGDKKPSFNLYLKPFVDELIKLYNDGFQTITYDKKKIHVKVHTLFFSSDSPARSAVMNMKQFNGEYGCTYCLQKGDRLENNARVYPFCNSDPRTKQNYLQHLQETEKLKDRKIDSVKGVKGPSLISLIPNFNLIQACPPEYMHSCLLGVGKFLTEEWFNTENKNEPFYIGKKKNKFSKKLLEFKPPREITRTPQAINNDYKASEWKTFIIYTSHSCLKEYLPPKYLRHWELFIFSMAIFSKNTISDIEFEKASKALMKFVKDLQPLYEKISFMRFNVHLLTHIPQFVKMYGALWSWSAFMYENFNGILTKLFHGTQYIPEQICKMSYRLRYIKNNSHIFSEPRDNEDVRNLFIKLMKEKNPKINSNPKSDN</sequence>
<dbReference type="Pfam" id="PF02992">
    <property type="entry name" value="Transposase_21"/>
    <property type="match status" value="1"/>
</dbReference>
<evidence type="ECO:0000313" key="3">
    <source>
        <dbReference type="Proteomes" id="UP001627154"/>
    </source>
</evidence>
<proteinExistence type="predicted"/>
<dbReference type="AlphaFoldDB" id="A0ABD2X6E8"/>
<name>A0ABD2X6E8_9HYME</name>
<keyword evidence="3" id="KW-1185">Reference proteome</keyword>
<reference evidence="2 3" key="1">
    <citation type="journal article" date="2024" name="bioRxiv">
        <title>A reference genome for Trichogramma kaykai: A tiny desert-dwelling parasitoid wasp with competing sex-ratio distorters.</title>
        <authorList>
            <person name="Culotta J."/>
            <person name="Lindsey A.R."/>
        </authorList>
    </citation>
    <scope>NUCLEOTIDE SEQUENCE [LARGE SCALE GENOMIC DNA]</scope>
    <source>
        <strain evidence="2 3">KSX58</strain>
    </source>
</reference>
<dbReference type="EMBL" id="JBJJXI010000050">
    <property type="protein sequence ID" value="KAL3400695.1"/>
    <property type="molecule type" value="Genomic_DNA"/>
</dbReference>
<accession>A0ABD2X6E8</accession>
<comment type="caution">
    <text evidence="2">The sequence shown here is derived from an EMBL/GenBank/DDBJ whole genome shotgun (WGS) entry which is preliminary data.</text>
</comment>
<dbReference type="PANTHER" id="PTHR46579:SF1">
    <property type="entry name" value="F5_8 TYPE C DOMAIN-CONTAINING PROTEIN"/>
    <property type="match status" value="1"/>
</dbReference>
<evidence type="ECO:0008006" key="4">
    <source>
        <dbReference type="Google" id="ProtNLM"/>
    </source>
</evidence>
<dbReference type="InterPro" id="IPR004242">
    <property type="entry name" value="Transposase_21"/>
</dbReference>
<dbReference type="PANTHER" id="PTHR46579">
    <property type="entry name" value="F5/8 TYPE C DOMAIN-CONTAINING PROTEIN-RELATED"/>
    <property type="match status" value="1"/>
</dbReference>
<organism evidence="2 3">
    <name type="scientific">Trichogramma kaykai</name>
    <dbReference type="NCBI Taxonomy" id="54128"/>
    <lineage>
        <taxon>Eukaryota</taxon>
        <taxon>Metazoa</taxon>
        <taxon>Ecdysozoa</taxon>
        <taxon>Arthropoda</taxon>
        <taxon>Hexapoda</taxon>
        <taxon>Insecta</taxon>
        <taxon>Pterygota</taxon>
        <taxon>Neoptera</taxon>
        <taxon>Endopterygota</taxon>
        <taxon>Hymenoptera</taxon>
        <taxon>Apocrita</taxon>
        <taxon>Proctotrupomorpha</taxon>
        <taxon>Chalcidoidea</taxon>
        <taxon>Trichogrammatidae</taxon>
        <taxon>Trichogramma</taxon>
    </lineage>
</organism>
<dbReference type="Proteomes" id="UP001627154">
    <property type="component" value="Unassembled WGS sequence"/>
</dbReference>
<feature type="compositionally biased region" description="Acidic residues" evidence="1">
    <location>
        <begin position="160"/>
        <end position="169"/>
    </location>
</feature>